<proteinExistence type="predicted"/>
<organism evidence="1 2">
    <name type="scientific">Corynebacterium freneyi</name>
    <dbReference type="NCBI Taxonomy" id="134034"/>
    <lineage>
        <taxon>Bacteria</taxon>
        <taxon>Bacillati</taxon>
        <taxon>Actinomycetota</taxon>
        <taxon>Actinomycetes</taxon>
        <taxon>Mycobacteriales</taxon>
        <taxon>Corynebacteriaceae</taxon>
        <taxon>Corynebacterium</taxon>
    </lineage>
</organism>
<comment type="caution">
    <text evidence="1">The sequence shown here is derived from an EMBL/GenBank/DDBJ whole genome shotgun (WGS) entry which is preliminary data.</text>
</comment>
<accession>A0ABS4U5K0</accession>
<protein>
    <submittedName>
        <fullName evidence="1">Uncharacterized protein</fullName>
    </submittedName>
</protein>
<name>A0ABS4U5K0_9CORY</name>
<sequence>MLIALRKAQFTEITPAPVTVMVSPSRGAVTGPGMAYLRGYFHNPGVLPPGTGDNR</sequence>
<evidence type="ECO:0000313" key="2">
    <source>
        <dbReference type="Proteomes" id="UP001519305"/>
    </source>
</evidence>
<reference evidence="1 2" key="1">
    <citation type="submission" date="2021-03" db="EMBL/GenBank/DDBJ databases">
        <title>Sequencing the genomes of 1000 actinobacteria strains.</title>
        <authorList>
            <person name="Klenk H.-P."/>
        </authorList>
    </citation>
    <scope>NUCLEOTIDE SEQUENCE [LARGE SCALE GENOMIC DNA]</scope>
    <source>
        <strain evidence="1 2">DSM 44506</strain>
    </source>
</reference>
<dbReference type="EMBL" id="JAGINY010000001">
    <property type="protein sequence ID" value="MBP2331942.1"/>
    <property type="molecule type" value="Genomic_DNA"/>
</dbReference>
<keyword evidence="2" id="KW-1185">Reference proteome</keyword>
<evidence type="ECO:0000313" key="1">
    <source>
        <dbReference type="EMBL" id="MBP2331942.1"/>
    </source>
</evidence>
<dbReference type="Proteomes" id="UP001519305">
    <property type="component" value="Unassembled WGS sequence"/>
</dbReference>
<gene>
    <name evidence="1" type="ORF">JOF33_000641</name>
</gene>